<dbReference type="Gene3D" id="1.10.287.450">
    <property type="entry name" value="Helix hairpin bin"/>
    <property type="match status" value="1"/>
</dbReference>
<feature type="coiled-coil region" evidence="1">
    <location>
        <begin position="638"/>
        <end position="679"/>
    </location>
</feature>
<feature type="compositionally biased region" description="Low complexity" evidence="2">
    <location>
        <begin position="33"/>
        <end position="45"/>
    </location>
</feature>
<feature type="compositionally biased region" description="Basic residues" evidence="2">
    <location>
        <begin position="46"/>
        <end position="60"/>
    </location>
</feature>
<protein>
    <recommendedName>
        <fullName evidence="3">Suppressor APC domain-containing protein</fullName>
    </recommendedName>
</protein>
<organism evidence="4">
    <name type="scientific">Anopheles atroparvus</name>
    <name type="common">European mosquito</name>
    <dbReference type="NCBI Taxonomy" id="41427"/>
    <lineage>
        <taxon>Eukaryota</taxon>
        <taxon>Metazoa</taxon>
        <taxon>Ecdysozoa</taxon>
        <taxon>Arthropoda</taxon>
        <taxon>Hexapoda</taxon>
        <taxon>Insecta</taxon>
        <taxon>Pterygota</taxon>
        <taxon>Neoptera</taxon>
        <taxon>Endopterygota</taxon>
        <taxon>Diptera</taxon>
        <taxon>Nematocera</taxon>
        <taxon>Culicoidea</taxon>
        <taxon>Culicidae</taxon>
        <taxon>Anophelinae</taxon>
        <taxon>Anopheles</taxon>
    </lineage>
</organism>
<feature type="region of interest" description="Disordered" evidence="2">
    <location>
        <begin position="206"/>
        <end position="225"/>
    </location>
</feature>
<feature type="compositionally biased region" description="Polar residues" evidence="2">
    <location>
        <begin position="420"/>
        <end position="436"/>
    </location>
</feature>
<dbReference type="PANTHER" id="PTHR14907:SF2">
    <property type="entry name" value="SUPPRESSOR APC DOMAIN-CONTAINING PROTEIN 2"/>
    <property type="match status" value="1"/>
</dbReference>
<feature type="region of interest" description="Disordered" evidence="2">
    <location>
        <begin position="74"/>
        <end position="123"/>
    </location>
</feature>
<evidence type="ECO:0000256" key="1">
    <source>
        <dbReference type="SAM" id="Coils"/>
    </source>
</evidence>
<feature type="region of interest" description="Disordered" evidence="2">
    <location>
        <begin position="238"/>
        <end position="269"/>
    </location>
</feature>
<feature type="region of interest" description="Disordered" evidence="2">
    <location>
        <begin position="324"/>
        <end position="376"/>
    </location>
</feature>
<evidence type="ECO:0000256" key="2">
    <source>
        <dbReference type="SAM" id="MobiDB-lite"/>
    </source>
</evidence>
<accession>A0A182IM99</accession>
<keyword evidence="1" id="KW-0175">Coiled coil</keyword>
<dbReference type="Pfam" id="PF11414">
    <property type="entry name" value="Suppressor_APC"/>
    <property type="match status" value="1"/>
</dbReference>
<name>A0A182IM99_ANOAO</name>
<evidence type="ECO:0000313" key="4">
    <source>
        <dbReference type="EnsemblMetazoa" id="AATE001815-PA.1"/>
    </source>
</evidence>
<feature type="domain" description="Suppressor APC" evidence="3">
    <location>
        <begin position="125"/>
        <end position="202"/>
    </location>
</feature>
<feature type="compositionally biased region" description="Pro residues" evidence="2">
    <location>
        <begin position="601"/>
        <end position="619"/>
    </location>
</feature>
<feature type="compositionally biased region" description="Pro residues" evidence="2">
    <location>
        <begin position="324"/>
        <end position="336"/>
    </location>
</feature>
<feature type="compositionally biased region" description="Basic residues" evidence="2">
    <location>
        <begin position="101"/>
        <end position="113"/>
    </location>
</feature>
<evidence type="ECO:0000259" key="3">
    <source>
        <dbReference type="Pfam" id="PF25825"/>
    </source>
</evidence>
<dbReference type="Pfam" id="PF25825">
    <property type="entry name" value="SAPC2_N"/>
    <property type="match status" value="1"/>
</dbReference>
<dbReference type="InterPro" id="IPR026828">
    <property type="entry name" value="SAPC2_1/2"/>
</dbReference>
<feature type="region of interest" description="Disordered" evidence="2">
    <location>
        <begin position="580"/>
        <end position="636"/>
    </location>
</feature>
<dbReference type="EnsemblMetazoa" id="AATE001815-RA">
    <property type="protein sequence ID" value="AATE001815-PA.1"/>
    <property type="gene ID" value="AATE001815"/>
</dbReference>
<feature type="compositionally biased region" description="Basic residues" evidence="2">
    <location>
        <begin position="355"/>
        <end position="367"/>
    </location>
</feature>
<dbReference type="PANTHER" id="PTHR14907">
    <property type="entry name" value="FI14130P"/>
    <property type="match status" value="1"/>
</dbReference>
<dbReference type="VEuPathDB" id="VectorBase:AATE001815"/>
<proteinExistence type="predicted"/>
<feature type="region of interest" description="Disordered" evidence="2">
    <location>
        <begin position="396"/>
        <end position="468"/>
    </location>
</feature>
<dbReference type="InterPro" id="IPR057953">
    <property type="entry name" value="SAPC2_N"/>
</dbReference>
<sequence>MDPLSNRSRKNILSLNSERMASVTGMATQLHPLRQHQPQQQQQQQNHHHHHHQHLQHQHRLSVGTQQHLLAEQVTAQPQQRPASPPPVTISHHHQQDGNHHLQHHHHHLHLHHQQQQQQQQHVDGLPQAFVAAMRTLFDIMDDRKTGFVRLADIEERWQDDGSKGLPSGVIDSLRKVTPPNGLLSFERFCGGLKICLLRNQTTVGHGGSSSLSLSSPPSSPAGRADILARDGASERELKGSMGKLSLSRPPSAPLLDLETGSSEGSAGSLGNKLPLLGASTWANAGPLNTATVRPNNAMPAQKTLSMPQLLGPDPDLDLEPPPIILPGAYGPPKPPRVSLNLGDRGQHQQQQQQQHHHHHGLLHHHLPPSTGASSSIDKAEIRNALQNWQMSLLMGEAGGDKSGGDKGGMRAPLARGSADGQTDLSTSSPSLQSIHQLDGGRFAGSGLYQKKQSGSAGRRREPRRHTLQNGVDYNMLKRLKQIEQEKDILLQGLSAVEKTRDWYLKQLAAVQEKIRYLGRPGSHMETWTETQQERLDLQRARVLEVNRHLMMLAESWERGGFPMHMNLALRPLPGSTGVGSPYALHPLQRPQSQSTQNMPPAIPPPPPSGSYQPSPPTQPTHHHHQPQPQQQQQPEMVNHLKQQNHQLAEEINQKNEKLSLLEREKAALIRELMQVQRANRASSMISNTEEMVF</sequence>
<dbReference type="AlphaFoldDB" id="A0A182IM99"/>
<feature type="region of interest" description="Disordered" evidence="2">
    <location>
        <begin position="33"/>
        <end position="62"/>
    </location>
</feature>
<feature type="compositionally biased region" description="Basic and acidic residues" evidence="2">
    <location>
        <begin position="399"/>
        <end position="409"/>
    </location>
</feature>
<reference evidence="4" key="1">
    <citation type="submission" date="2022-08" db="UniProtKB">
        <authorList>
            <consortium name="EnsemblMetazoa"/>
        </authorList>
    </citation>
    <scope>IDENTIFICATION</scope>
    <source>
        <strain evidence="4">EBRO</strain>
    </source>
</reference>
<feature type="compositionally biased region" description="Low complexity" evidence="2">
    <location>
        <begin position="245"/>
        <end position="258"/>
    </location>
</feature>